<dbReference type="EMBL" id="BGPR01002119">
    <property type="protein sequence ID" value="GBM68042.1"/>
    <property type="molecule type" value="Genomic_DNA"/>
</dbReference>
<evidence type="ECO:0000313" key="2">
    <source>
        <dbReference type="Proteomes" id="UP000499080"/>
    </source>
</evidence>
<accession>A0A4Y2HRY9</accession>
<protein>
    <submittedName>
        <fullName evidence="1">Uncharacterized protein</fullName>
    </submittedName>
</protein>
<keyword evidence="2" id="KW-1185">Reference proteome</keyword>
<gene>
    <name evidence="1" type="ORF">AVEN_51690_1</name>
</gene>
<dbReference type="Proteomes" id="UP000499080">
    <property type="component" value="Unassembled WGS sequence"/>
</dbReference>
<organism evidence="1 2">
    <name type="scientific">Araneus ventricosus</name>
    <name type="common">Orbweaver spider</name>
    <name type="synonym">Epeira ventricosa</name>
    <dbReference type="NCBI Taxonomy" id="182803"/>
    <lineage>
        <taxon>Eukaryota</taxon>
        <taxon>Metazoa</taxon>
        <taxon>Ecdysozoa</taxon>
        <taxon>Arthropoda</taxon>
        <taxon>Chelicerata</taxon>
        <taxon>Arachnida</taxon>
        <taxon>Araneae</taxon>
        <taxon>Araneomorphae</taxon>
        <taxon>Entelegynae</taxon>
        <taxon>Araneoidea</taxon>
        <taxon>Araneidae</taxon>
        <taxon>Araneus</taxon>
    </lineage>
</organism>
<proteinExistence type="predicted"/>
<comment type="caution">
    <text evidence="1">The sequence shown here is derived from an EMBL/GenBank/DDBJ whole genome shotgun (WGS) entry which is preliminary data.</text>
</comment>
<dbReference type="AlphaFoldDB" id="A0A4Y2HRY9"/>
<name>A0A4Y2HRY9_ARAVE</name>
<sequence length="110" mass="12270">MWVWTPENRHNGRRSIPVAMCHTPKYTNTATSGVAALYCCRKAHITVSRRLYEAGLFACRPVVLCLCPQRRSECGCVGPVNIATGHQSSEATYSLRMSLDLTSRTIPEEQ</sequence>
<reference evidence="1 2" key="1">
    <citation type="journal article" date="2019" name="Sci. Rep.">
        <title>Orb-weaving spider Araneus ventricosus genome elucidates the spidroin gene catalogue.</title>
        <authorList>
            <person name="Kono N."/>
            <person name="Nakamura H."/>
            <person name="Ohtoshi R."/>
            <person name="Moran D.A.P."/>
            <person name="Shinohara A."/>
            <person name="Yoshida Y."/>
            <person name="Fujiwara M."/>
            <person name="Mori M."/>
            <person name="Tomita M."/>
            <person name="Arakawa K."/>
        </authorList>
    </citation>
    <scope>NUCLEOTIDE SEQUENCE [LARGE SCALE GENOMIC DNA]</scope>
</reference>
<evidence type="ECO:0000313" key="1">
    <source>
        <dbReference type="EMBL" id="GBM68042.1"/>
    </source>
</evidence>